<dbReference type="Pfam" id="PF00239">
    <property type="entry name" value="Resolvase"/>
    <property type="match status" value="1"/>
</dbReference>
<dbReference type="EMBL" id="JAAAMJ010000008">
    <property type="protein sequence ID" value="NDV87414.1"/>
    <property type="molecule type" value="Genomic_DNA"/>
</dbReference>
<protein>
    <submittedName>
        <fullName evidence="9">Recombinase family protein</fullName>
    </submittedName>
</protein>
<dbReference type="CDD" id="cd00338">
    <property type="entry name" value="Ser_Recombinase"/>
    <property type="match status" value="1"/>
</dbReference>
<keyword evidence="10" id="KW-1185">Reference proteome</keyword>
<dbReference type="Gene3D" id="3.40.50.1390">
    <property type="entry name" value="Resolvase, N-terminal catalytic domain"/>
    <property type="match status" value="1"/>
</dbReference>
<dbReference type="SMART" id="SM00857">
    <property type="entry name" value="Resolvase"/>
    <property type="match status" value="1"/>
</dbReference>
<evidence type="ECO:0000259" key="7">
    <source>
        <dbReference type="PROSITE" id="PS51736"/>
    </source>
</evidence>
<dbReference type="PROSITE" id="PS51736">
    <property type="entry name" value="RECOMBINASES_3"/>
    <property type="match status" value="1"/>
</dbReference>
<dbReference type="Pfam" id="PF07508">
    <property type="entry name" value="Recombinase"/>
    <property type="match status" value="1"/>
</dbReference>
<evidence type="ECO:0000313" key="9">
    <source>
        <dbReference type="EMBL" id="NDV87414.1"/>
    </source>
</evidence>
<dbReference type="Proteomes" id="UP000476332">
    <property type="component" value="Unassembled WGS sequence"/>
</dbReference>
<evidence type="ECO:0000259" key="8">
    <source>
        <dbReference type="PROSITE" id="PS51737"/>
    </source>
</evidence>
<dbReference type="GO" id="GO:0015074">
    <property type="term" value="P:DNA integration"/>
    <property type="evidence" value="ECO:0007669"/>
    <property type="project" value="UniProtKB-KW"/>
</dbReference>
<accession>A0A6L9MHU2</accession>
<keyword evidence="2" id="KW-0238">DNA-binding</keyword>
<evidence type="ECO:0000256" key="4">
    <source>
        <dbReference type="PIRSR" id="PIRSR606118-50"/>
    </source>
</evidence>
<dbReference type="GO" id="GO:0000150">
    <property type="term" value="F:DNA strand exchange activity"/>
    <property type="evidence" value="ECO:0007669"/>
    <property type="project" value="InterPro"/>
</dbReference>
<dbReference type="InterPro" id="IPR025827">
    <property type="entry name" value="Zn_ribbon_recom_dom"/>
</dbReference>
<feature type="domain" description="Resolvase/invertase-type recombinase catalytic" evidence="7">
    <location>
        <begin position="19"/>
        <end position="171"/>
    </location>
</feature>
<keyword evidence="6" id="KW-0175">Coiled coil</keyword>
<sequence length="560" mass="62739">MTDVAPASPDVTAAPAIVKAALYLRVSTGRQAESDLSIPDQRRQITAYCVAKGWDIAVEFVEPGNTATDDRRPAFQAMIDAALVKPPTFTVIIVHSFSRFFRDQFQFEFYVRKLAKNGVRLISITQDLGDDPMSVMMRQIMTLFDEYQSKENAKHTLRAMKENARQGYWNGALPPIGYRIVAAEQRGAKIKKKIEIDPIHADTVRLIYRLALNGDGDRGPLGIKSITTYLNDRDIRTRDGGRWGIASVHQILTRTTYIGQHRFNTRDHKTRTAKPEAEHAVMDVPPIITEAEFEAVRAALKARSPQWMPPRAVSGPTLLTGICFCASCGGAMTLRTGKGSAGGMYRYYTCSTKARQGERGCRGLTVPMDKLDRAVVDHLEWRLLDPVRLTTMMDQLLERREEWNERRRGHIAELRKRASEAEAKLKRLYEAIENGVVDMADSSLKGRIAELTAVRAQAQADAERATSAVERLGPAITSDSLRRFVLAARRKLRNEDGTYRRDHLRALAQRVEVVDPTEIRILGSKTELLRTLAAAASVESAAAGVRSFIPKWRTRHDSNL</sequence>
<dbReference type="PROSITE" id="PS00397">
    <property type="entry name" value="RECOMBINASES_1"/>
    <property type="match status" value="1"/>
</dbReference>
<evidence type="ECO:0000256" key="5">
    <source>
        <dbReference type="PROSITE-ProRule" id="PRU10137"/>
    </source>
</evidence>
<reference evidence="9 10" key="1">
    <citation type="submission" date="2020-01" db="EMBL/GenBank/DDBJ databases">
        <title>Genomes of bacteria type strains.</title>
        <authorList>
            <person name="Chen J."/>
            <person name="Zhu S."/>
            <person name="Chen J."/>
        </authorList>
    </citation>
    <scope>NUCLEOTIDE SEQUENCE [LARGE SCALE GENOMIC DNA]</scope>
    <source>
        <strain evidence="9 10">KCTC 52919</strain>
    </source>
</reference>
<dbReference type="InterPro" id="IPR050639">
    <property type="entry name" value="SSR_resolvase"/>
</dbReference>
<feature type="domain" description="Recombinase" evidence="8">
    <location>
        <begin position="175"/>
        <end position="306"/>
    </location>
</feature>
<gene>
    <name evidence="9" type="ORF">GTW51_11960</name>
</gene>
<dbReference type="InterPro" id="IPR038109">
    <property type="entry name" value="DNA_bind_recomb_sf"/>
</dbReference>
<dbReference type="InterPro" id="IPR006118">
    <property type="entry name" value="Recombinase_CS"/>
</dbReference>
<dbReference type="RefSeq" id="WP_163044166.1">
    <property type="nucleotide sequence ID" value="NZ_JAAAMJ010000008.1"/>
</dbReference>
<keyword evidence="3" id="KW-0233">DNA recombination</keyword>
<dbReference type="Pfam" id="PF13408">
    <property type="entry name" value="Zn_ribbon_recom"/>
    <property type="match status" value="1"/>
</dbReference>
<proteinExistence type="predicted"/>
<feature type="active site" description="O-(5'-phospho-DNA)-serine intermediate" evidence="4 5">
    <location>
        <position position="27"/>
    </location>
</feature>
<dbReference type="Gene3D" id="3.90.1750.20">
    <property type="entry name" value="Putative Large Serine Recombinase, Chain B, Domain 2"/>
    <property type="match status" value="1"/>
</dbReference>
<dbReference type="InterPro" id="IPR011109">
    <property type="entry name" value="DNA_bind_recombinase_dom"/>
</dbReference>
<dbReference type="GO" id="GO:0003677">
    <property type="term" value="F:DNA binding"/>
    <property type="evidence" value="ECO:0007669"/>
    <property type="project" value="UniProtKB-KW"/>
</dbReference>
<organism evidence="9 10">
    <name type="scientific">Aurantimonas aggregata</name>
    <dbReference type="NCBI Taxonomy" id="2047720"/>
    <lineage>
        <taxon>Bacteria</taxon>
        <taxon>Pseudomonadati</taxon>
        <taxon>Pseudomonadota</taxon>
        <taxon>Alphaproteobacteria</taxon>
        <taxon>Hyphomicrobiales</taxon>
        <taxon>Aurantimonadaceae</taxon>
        <taxon>Aurantimonas</taxon>
    </lineage>
</organism>
<dbReference type="PANTHER" id="PTHR30461">
    <property type="entry name" value="DNA-INVERTASE FROM LAMBDOID PROPHAGE"/>
    <property type="match status" value="1"/>
</dbReference>
<evidence type="ECO:0000313" key="10">
    <source>
        <dbReference type="Proteomes" id="UP000476332"/>
    </source>
</evidence>
<dbReference type="PROSITE" id="PS51737">
    <property type="entry name" value="RECOMBINASE_DNA_BIND"/>
    <property type="match status" value="1"/>
</dbReference>
<keyword evidence="1" id="KW-0229">DNA integration</keyword>
<feature type="coiled-coil region" evidence="6">
    <location>
        <begin position="393"/>
        <end position="468"/>
    </location>
</feature>
<dbReference type="InterPro" id="IPR036162">
    <property type="entry name" value="Resolvase-like_N_sf"/>
</dbReference>
<comment type="caution">
    <text evidence="9">The sequence shown here is derived from an EMBL/GenBank/DDBJ whole genome shotgun (WGS) entry which is preliminary data.</text>
</comment>
<name>A0A6L9MHU2_9HYPH</name>
<dbReference type="PANTHER" id="PTHR30461:SF23">
    <property type="entry name" value="DNA RECOMBINASE-RELATED"/>
    <property type="match status" value="1"/>
</dbReference>
<evidence type="ECO:0000256" key="1">
    <source>
        <dbReference type="ARBA" id="ARBA00022908"/>
    </source>
</evidence>
<evidence type="ECO:0000256" key="6">
    <source>
        <dbReference type="SAM" id="Coils"/>
    </source>
</evidence>
<dbReference type="AlphaFoldDB" id="A0A6L9MHU2"/>
<dbReference type="InterPro" id="IPR006119">
    <property type="entry name" value="Resolv_N"/>
</dbReference>
<evidence type="ECO:0000256" key="2">
    <source>
        <dbReference type="ARBA" id="ARBA00023125"/>
    </source>
</evidence>
<evidence type="ECO:0000256" key="3">
    <source>
        <dbReference type="ARBA" id="ARBA00023172"/>
    </source>
</evidence>
<dbReference type="SUPFAM" id="SSF53041">
    <property type="entry name" value="Resolvase-like"/>
    <property type="match status" value="1"/>
</dbReference>